<dbReference type="Proteomes" id="UP000177622">
    <property type="component" value="Unassembled WGS sequence"/>
</dbReference>
<comment type="caution">
    <text evidence="2">The sequence shown here is derived from an EMBL/GenBank/DDBJ whole genome shotgun (WGS) entry which is preliminary data.</text>
</comment>
<gene>
    <name evidence="2" type="ORF">PENARI_c013G02876</name>
</gene>
<dbReference type="GeneID" id="34577890"/>
<dbReference type="EMBL" id="LXJU01000013">
    <property type="protein sequence ID" value="OGE51421.1"/>
    <property type="molecule type" value="Genomic_DNA"/>
</dbReference>
<evidence type="ECO:0000313" key="2">
    <source>
        <dbReference type="EMBL" id="OGE51421.1"/>
    </source>
</evidence>
<evidence type="ECO:0000256" key="1">
    <source>
        <dbReference type="SAM" id="MobiDB-lite"/>
    </source>
</evidence>
<proteinExistence type="predicted"/>
<dbReference type="Pfam" id="PF09428">
    <property type="entry name" value="DUF2011"/>
    <property type="match status" value="1"/>
</dbReference>
<feature type="region of interest" description="Disordered" evidence="1">
    <location>
        <begin position="51"/>
        <end position="140"/>
    </location>
</feature>
<protein>
    <submittedName>
        <fullName evidence="2">Uncharacterized protein</fullName>
    </submittedName>
</protein>
<feature type="region of interest" description="Disordered" evidence="1">
    <location>
        <begin position="377"/>
        <end position="404"/>
    </location>
</feature>
<feature type="compositionally biased region" description="Acidic residues" evidence="1">
    <location>
        <begin position="64"/>
        <end position="73"/>
    </location>
</feature>
<feature type="compositionally biased region" description="Polar residues" evidence="1">
    <location>
        <begin position="99"/>
        <end position="121"/>
    </location>
</feature>
<dbReference type="STRING" id="1835702.A0A1F5LEQ4"/>
<name>A0A1F5LEQ4_PENAI</name>
<dbReference type="AlphaFoldDB" id="A0A1F5LEQ4"/>
<dbReference type="RefSeq" id="XP_022486866.1">
    <property type="nucleotide sequence ID" value="XM_022633156.1"/>
</dbReference>
<evidence type="ECO:0000313" key="3">
    <source>
        <dbReference type="Proteomes" id="UP000177622"/>
    </source>
</evidence>
<dbReference type="InterPro" id="IPR018555">
    <property type="entry name" value="C630.06c-like"/>
</dbReference>
<reference evidence="2 3" key="1">
    <citation type="journal article" date="2016" name="Sci. Rep.">
        <title>Penicillium arizonense, a new, genome sequenced fungal species, reveals a high chemical diversity in secreted metabolites.</title>
        <authorList>
            <person name="Grijseels S."/>
            <person name="Nielsen J.C."/>
            <person name="Randelovic M."/>
            <person name="Nielsen J."/>
            <person name="Nielsen K.F."/>
            <person name="Workman M."/>
            <person name="Frisvad J.C."/>
        </authorList>
    </citation>
    <scope>NUCLEOTIDE SEQUENCE [LARGE SCALE GENOMIC DNA]</scope>
    <source>
        <strain evidence="2 3">CBS 141311</strain>
    </source>
</reference>
<dbReference type="OrthoDB" id="5425061at2759"/>
<sequence length="404" mass="44245">MFDLPNAKRIRRDDIHSPVSSRSPSPAPDDAEAQDARARLGKLLNLDGLIAMQDTAVQDNDPPQPEDDDEEQEFEFRLFSAPAKSTENATKGSEKDVEANSTGKSQKKSTGTDTQPSTVTQKLRIRLRSPSPGAGGSEGRFVKASRGWDYYFSTPSLLGTRNSDVSSEDEDSIAEKKQQYQDMAVTGEHMLTWAQSQAWPGCHLPWRVIHLKRHQTKLPRPAGSAPVYVVEGAPVSKSPLTRKKPGKKRRVQLRKRVIAAQAAKETEAEKRNRKNHARKLKRRQKAREQKAAAAGVAVADAGAEDVSMADGDEAQHIRSSHYGATATQACTTKVTIRLLDHTGGTPTPGTNAKYVHDCHEARRPRHIRECTGSPDLLEDVSAARGGGRDGKKAFRPSLRAAGRT</sequence>
<accession>A0A1F5LEQ4</accession>
<keyword evidence="3" id="KW-1185">Reference proteome</keyword>
<feature type="region of interest" description="Disordered" evidence="1">
    <location>
        <begin position="1"/>
        <end position="37"/>
    </location>
</feature>
<feature type="region of interest" description="Disordered" evidence="1">
    <location>
        <begin position="262"/>
        <end position="291"/>
    </location>
</feature>
<feature type="compositionally biased region" description="Basic residues" evidence="1">
    <location>
        <begin position="271"/>
        <end position="285"/>
    </location>
</feature>
<organism evidence="2 3">
    <name type="scientific">Penicillium arizonense</name>
    <dbReference type="NCBI Taxonomy" id="1835702"/>
    <lineage>
        <taxon>Eukaryota</taxon>
        <taxon>Fungi</taxon>
        <taxon>Dikarya</taxon>
        <taxon>Ascomycota</taxon>
        <taxon>Pezizomycotina</taxon>
        <taxon>Eurotiomycetes</taxon>
        <taxon>Eurotiomycetidae</taxon>
        <taxon>Eurotiales</taxon>
        <taxon>Aspergillaceae</taxon>
        <taxon>Penicillium</taxon>
    </lineage>
</organism>